<dbReference type="STRING" id="9986.ENSOCUP00000005586"/>
<gene>
    <name evidence="16" type="primary">PRKAG2</name>
</gene>
<feature type="compositionally biased region" description="Basic and acidic residues" evidence="14">
    <location>
        <begin position="54"/>
        <end position="63"/>
    </location>
</feature>
<evidence type="ECO:0000259" key="15">
    <source>
        <dbReference type="PROSITE" id="PS51371"/>
    </source>
</evidence>
<evidence type="ECO:0000256" key="5">
    <source>
        <dbReference type="ARBA" id="ARBA00022741"/>
    </source>
</evidence>
<dbReference type="GO" id="GO:0019217">
    <property type="term" value="P:regulation of fatty acid metabolic process"/>
    <property type="evidence" value="ECO:0007669"/>
    <property type="project" value="Ensembl"/>
</dbReference>
<evidence type="ECO:0000256" key="1">
    <source>
        <dbReference type="ARBA" id="ARBA00006750"/>
    </source>
</evidence>
<dbReference type="HOGENOM" id="CLU_021740_6_0_1"/>
<evidence type="ECO:0000256" key="2">
    <source>
        <dbReference type="ARBA" id="ARBA00022516"/>
    </source>
</evidence>
<dbReference type="FunCoup" id="G1SR22">
    <property type="interactions" value="546"/>
</dbReference>
<reference evidence="16" key="2">
    <citation type="submission" date="2025-08" db="UniProtKB">
        <authorList>
            <consortium name="Ensembl"/>
        </authorList>
    </citation>
    <scope>IDENTIFICATION</scope>
    <source>
        <strain evidence="16">Thorbecke</strain>
    </source>
</reference>
<dbReference type="EMBL" id="AAGW02062520">
    <property type="status" value="NOT_ANNOTATED_CDS"/>
    <property type="molecule type" value="Genomic_DNA"/>
</dbReference>
<keyword evidence="3" id="KW-0597">Phosphoprotein</keyword>
<dbReference type="Bgee" id="ENSOCUG00000006463">
    <property type="expression patterns" value="Expressed in autopod skin and 16 other cell types or tissues"/>
</dbReference>
<dbReference type="SMR" id="G1SR22"/>
<dbReference type="GO" id="GO:0019901">
    <property type="term" value="F:protein kinase binding"/>
    <property type="evidence" value="ECO:0007669"/>
    <property type="project" value="Ensembl"/>
</dbReference>
<keyword evidence="6" id="KW-0276">Fatty acid metabolism</keyword>
<comment type="subunit">
    <text evidence="12">AMPK is a heterotrimer of an alpha catalytic subunit (PRKAA1 or PRKAA2), a beta (PRKAB1 or PRKAB2) and a gamma non-catalytic subunits (PRKAG1, PRKAG2 or PRKAG3). Interacts with FNIP1 and FNIP2.</text>
</comment>
<evidence type="ECO:0000256" key="6">
    <source>
        <dbReference type="ARBA" id="ARBA00022832"/>
    </source>
</evidence>
<dbReference type="EMBL" id="AAGW02062519">
    <property type="status" value="NOT_ANNOTATED_CDS"/>
    <property type="molecule type" value="Genomic_DNA"/>
</dbReference>
<dbReference type="GeneTree" id="ENSGT00950000183019"/>
<dbReference type="InterPro" id="IPR050511">
    <property type="entry name" value="AMPK_gamma/SDS23_families"/>
</dbReference>
<feature type="region of interest" description="Disordered" evidence="14">
    <location>
        <begin position="1"/>
        <end position="202"/>
    </location>
</feature>
<evidence type="ECO:0000313" key="17">
    <source>
        <dbReference type="Proteomes" id="UP000001811"/>
    </source>
</evidence>
<dbReference type="GO" id="GO:0031588">
    <property type="term" value="C:nucleotide-activated protein kinase complex"/>
    <property type="evidence" value="ECO:0007669"/>
    <property type="project" value="Ensembl"/>
</dbReference>
<dbReference type="EMBL" id="AAGW02062521">
    <property type="status" value="NOT_ANNOTATED_CDS"/>
    <property type="molecule type" value="Genomic_DNA"/>
</dbReference>
<evidence type="ECO:0000256" key="8">
    <source>
        <dbReference type="ARBA" id="ARBA00023098"/>
    </source>
</evidence>
<dbReference type="GO" id="GO:0043531">
    <property type="term" value="F:ADP binding"/>
    <property type="evidence" value="ECO:0007669"/>
    <property type="project" value="Ensembl"/>
</dbReference>
<evidence type="ECO:0000256" key="13">
    <source>
        <dbReference type="PROSITE-ProRule" id="PRU00703"/>
    </source>
</evidence>
<dbReference type="GO" id="GO:0035556">
    <property type="term" value="P:intracellular signal transduction"/>
    <property type="evidence" value="ECO:0007669"/>
    <property type="project" value="Ensembl"/>
</dbReference>
<dbReference type="Proteomes" id="UP000001811">
    <property type="component" value="Chromosome 13"/>
</dbReference>
<dbReference type="PaxDb" id="9986-ENSOCUP00000005586"/>
<dbReference type="GO" id="GO:0030295">
    <property type="term" value="F:protein kinase activator activity"/>
    <property type="evidence" value="ECO:0007669"/>
    <property type="project" value="Ensembl"/>
</dbReference>
<keyword evidence="17" id="KW-1185">Reference proteome</keyword>
<dbReference type="FunFam" id="3.10.580.10:FF:000003">
    <property type="entry name" value="Protein kinase AMP-activated non-catalytic subunit gamma 1"/>
    <property type="match status" value="1"/>
</dbReference>
<dbReference type="InterPro" id="IPR000644">
    <property type="entry name" value="CBS_dom"/>
</dbReference>
<keyword evidence="4" id="KW-0677">Repeat</keyword>
<dbReference type="GO" id="GO:0008607">
    <property type="term" value="F:phosphorylase kinase regulator activity"/>
    <property type="evidence" value="ECO:0007669"/>
    <property type="project" value="Ensembl"/>
</dbReference>
<name>G1SR22_RABIT</name>
<dbReference type="GO" id="GO:0016208">
    <property type="term" value="F:AMP binding"/>
    <property type="evidence" value="ECO:0007669"/>
    <property type="project" value="TreeGrafter"/>
</dbReference>
<dbReference type="CDD" id="cd04641">
    <property type="entry name" value="CBS_euAMPK_gamma-like_repeat2"/>
    <property type="match status" value="1"/>
</dbReference>
<evidence type="ECO:0000256" key="14">
    <source>
        <dbReference type="SAM" id="MobiDB-lite"/>
    </source>
</evidence>
<keyword evidence="9 13" id="KW-0129">CBS domain</keyword>
<dbReference type="GO" id="GO:0005524">
    <property type="term" value="F:ATP binding"/>
    <property type="evidence" value="ECO:0007669"/>
    <property type="project" value="UniProtKB-KW"/>
</dbReference>
<dbReference type="PANTHER" id="PTHR13780">
    <property type="entry name" value="AMP-ACTIVATED PROTEIN KINASE, GAMMA REGULATORY SUBUNIT"/>
    <property type="match status" value="1"/>
</dbReference>
<dbReference type="GO" id="GO:0005977">
    <property type="term" value="P:glycogen metabolic process"/>
    <property type="evidence" value="ECO:0007669"/>
    <property type="project" value="Ensembl"/>
</dbReference>
<evidence type="ECO:0000256" key="4">
    <source>
        <dbReference type="ARBA" id="ARBA00022737"/>
    </source>
</evidence>
<keyword evidence="8" id="KW-0443">Lipid metabolism</keyword>
<dbReference type="SUPFAM" id="SSF54631">
    <property type="entry name" value="CBS-domain pair"/>
    <property type="match status" value="2"/>
</dbReference>
<comment type="similarity">
    <text evidence="1">Belongs to the 5'-AMP-activated protein kinase gamma subunit family.</text>
</comment>
<dbReference type="Ensembl" id="ENSOCUT00000006462.3">
    <property type="protein sequence ID" value="ENSOCUP00000005586.3"/>
    <property type="gene ID" value="ENSOCUG00000006463.3"/>
</dbReference>
<dbReference type="SMART" id="SM00116">
    <property type="entry name" value="CBS"/>
    <property type="match status" value="4"/>
</dbReference>
<keyword evidence="10" id="KW-0275">Fatty acid biosynthesis</keyword>
<feature type="compositionally biased region" description="Low complexity" evidence="14">
    <location>
        <begin position="155"/>
        <end position="171"/>
    </location>
</feature>
<dbReference type="FunFam" id="3.10.580.10:FF:000004">
    <property type="entry name" value="Protein kinase AMP-activated non-catalytic subunit gamma 2"/>
    <property type="match status" value="1"/>
</dbReference>
<proteinExistence type="inferred from homology"/>
<dbReference type="GO" id="GO:0005829">
    <property type="term" value="C:cytosol"/>
    <property type="evidence" value="ECO:0007669"/>
    <property type="project" value="UniProtKB-ARBA"/>
</dbReference>
<dbReference type="GO" id="GO:0006110">
    <property type="term" value="P:regulation of glycolytic process"/>
    <property type="evidence" value="ECO:0007669"/>
    <property type="project" value="Ensembl"/>
</dbReference>
<dbReference type="GO" id="GO:0005634">
    <property type="term" value="C:nucleus"/>
    <property type="evidence" value="ECO:0007669"/>
    <property type="project" value="TreeGrafter"/>
</dbReference>
<feature type="domain" description="CBS" evidence="15">
    <location>
        <begin position="249"/>
        <end position="309"/>
    </location>
</feature>
<evidence type="ECO:0000256" key="11">
    <source>
        <dbReference type="ARBA" id="ARBA00023180"/>
    </source>
</evidence>
<evidence type="ECO:0000256" key="7">
    <source>
        <dbReference type="ARBA" id="ARBA00022840"/>
    </source>
</evidence>
<keyword evidence="11" id="KW-0325">Glycoprotein</keyword>
<dbReference type="InParanoid" id="G1SR22"/>
<evidence type="ECO:0000256" key="3">
    <source>
        <dbReference type="ARBA" id="ARBA00022553"/>
    </source>
</evidence>
<dbReference type="Pfam" id="PF00571">
    <property type="entry name" value="CBS"/>
    <property type="match status" value="4"/>
</dbReference>
<evidence type="ECO:0000256" key="12">
    <source>
        <dbReference type="ARBA" id="ARBA00025878"/>
    </source>
</evidence>
<evidence type="ECO:0000313" key="16">
    <source>
        <dbReference type="Ensembl" id="ENSOCUP00000005586.3"/>
    </source>
</evidence>
<evidence type="ECO:0000256" key="10">
    <source>
        <dbReference type="ARBA" id="ARBA00023160"/>
    </source>
</evidence>
<dbReference type="GO" id="GO:0006633">
    <property type="term" value="P:fatty acid biosynthetic process"/>
    <property type="evidence" value="ECO:0007669"/>
    <property type="project" value="UniProtKB-KW"/>
</dbReference>
<feature type="compositionally biased region" description="Basic and acidic residues" evidence="14">
    <location>
        <begin position="179"/>
        <end position="190"/>
    </location>
</feature>
<feature type="compositionally biased region" description="Low complexity" evidence="14">
    <location>
        <begin position="131"/>
        <end position="143"/>
    </location>
</feature>
<dbReference type="GO" id="GO:0004862">
    <property type="term" value="F:cAMP-dependent protein kinase inhibitor activity"/>
    <property type="evidence" value="ECO:0007669"/>
    <property type="project" value="Ensembl"/>
</dbReference>
<dbReference type="InterPro" id="IPR046342">
    <property type="entry name" value="CBS_dom_sf"/>
</dbReference>
<keyword evidence="2" id="KW-0444">Lipid biosynthesis</keyword>
<keyword evidence="5" id="KW-0547">Nucleotide-binding</keyword>
<accession>G1SR22</accession>
<evidence type="ECO:0000256" key="9">
    <source>
        <dbReference type="ARBA" id="ARBA00023122"/>
    </source>
</evidence>
<feature type="compositionally biased region" description="Low complexity" evidence="14">
    <location>
        <begin position="82"/>
        <end position="94"/>
    </location>
</feature>
<feature type="domain" description="CBS" evidence="15">
    <location>
        <begin position="404"/>
        <end position="466"/>
    </location>
</feature>
<dbReference type="eggNOG" id="KOG1764">
    <property type="taxonomic scope" value="Eukaryota"/>
</dbReference>
<keyword evidence="7" id="KW-0067">ATP-binding</keyword>
<feature type="domain" description="CBS" evidence="15">
    <location>
        <begin position="331"/>
        <end position="389"/>
    </location>
</feature>
<dbReference type="PROSITE" id="PS51371">
    <property type="entry name" value="CBS"/>
    <property type="match status" value="4"/>
</dbReference>
<dbReference type="Gene3D" id="3.10.580.10">
    <property type="entry name" value="CBS-domain"/>
    <property type="match status" value="2"/>
</dbReference>
<dbReference type="EMBL" id="AAGW02062518">
    <property type="status" value="NOT_ANNOTATED_CDS"/>
    <property type="molecule type" value="Genomic_DNA"/>
</dbReference>
<reference evidence="16" key="3">
    <citation type="submission" date="2025-09" db="UniProtKB">
        <authorList>
            <consortium name="Ensembl"/>
        </authorList>
    </citation>
    <scope>IDENTIFICATION</scope>
    <source>
        <strain evidence="16">Thorbecke</strain>
    </source>
</reference>
<protein>
    <submittedName>
        <fullName evidence="16">Protein kinase AMP-activated non-catalytic subunit gamma 2</fullName>
    </submittedName>
</protein>
<dbReference type="AlphaFoldDB" id="G1SR22"/>
<sequence>MGSAAMDTKKKKDVSSPGGSGGKKNANQKRRSLRVHIPDLSSFAMPLLDGDLESSEKHSRKVDSPFSSGSPSKGLFSRGSHPRPSSPVSAPVRPKTSPGSPKTVFPFSYQESPPRSARRMSFSGIFRSSSKESSPNSNPSTSPGGIRFFSRSRKTSSLSSSPSTPTQVTKQHTFPLESYKQEPERLENRVHASSPPPDTGQRFCLSLQSAARPPLGSPTHYAPSKTAEDSESGVYMRFMRSHKCYDIVPTSSKLVVFDTTLQVKKAFFALVANGVRAAPLWESKKQRFVGMLTITDFINILHRYYKSPMVQIYELEEHKIETWRELYLQETFKPLVNISPDASLFDAVYSLIKNKIHRLPVIDPISGNALYILTHKRILKFLQLFMSDMPKPAFMKQNLDELGIGTYHNIAFIYPDTPIIKALNIFVERRISALPVVDESGKVVDIYSKFDVINLAAEKTYNNLDITVTQALQHRSQYFEGVVKCNKLETLETIVDRIVRAEVHRLVVVNEADSIVGIISLSDILQALILTPAGAKQKETETE</sequence>
<feature type="domain" description="CBS" evidence="15">
    <location>
        <begin position="478"/>
        <end position="536"/>
    </location>
</feature>
<organism evidence="16 17">
    <name type="scientific">Oryctolagus cuniculus</name>
    <name type="common">Rabbit</name>
    <dbReference type="NCBI Taxonomy" id="9986"/>
    <lineage>
        <taxon>Eukaryota</taxon>
        <taxon>Metazoa</taxon>
        <taxon>Chordata</taxon>
        <taxon>Craniata</taxon>
        <taxon>Vertebrata</taxon>
        <taxon>Euteleostomi</taxon>
        <taxon>Mammalia</taxon>
        <taxon>Eutheria</taxon>
        <taxon>Euarchontoglires</taxon>
        <taxon>Glires</taxon>
        <taxon>Lagomorpha</taxon>
        <taxon>Leporidae</taxon>
        <taxon>Oryctolagus</taxon>
    </lineage>
</organism>
<dbReference type="PANTHER" id="PTHR13780:SF122">
    <property type="entry name" value="5'-AMP-ACTIVATED PROTEIN KINASE SUBUNIT GAMMA-2"/>
    <property type="match status" value="1"/>
</dbReference>
<reference evidence="16 17" key="1">
    <citation type="journal article" date="2011" name="Nature">
        <title>A high-resolution map of human evolutionary constraint using 29 mammals.</title>
        <authorList>
            <person name="Lindblad-Toh K."/>
            <person name="Garber M."/>
            <person name="Zuk O."/>
            <person name="Lin M.F."/>
            <person name="Parker B.J."/>
            <person name="Washietl S."/>
            <person name="Kheradpour P."/>
            <person name="Ernst J."/>
            <person name="Jordan G."/>
            <person name="Mauceli E."/>
            <person name="Ward L.D."/>
            <person name="Lowe C.B."/>
            <person name="Holloway A.K."/>
            <person name="Clamp M."/>
            <person name="Gnerre S."/>
            <person name="Alfoldi J."/>
            <person name="Beal K."/>
            <person name="Chang J."/>
            <person name="Clawson H."/>
            <person name="Cuff J."/>
            <person name="Di Palma F."/>
            <person name="Fitzgerald S."/>
            <person name="Flicek P."/>
            <person name="Guttman M."/>
            <person name="Hubisz M.J."/>
            <person name="Jaffe D.B."/>
            <person name="Jungreis I."/>
            <person name="Kent W.J."/>
            <person name="Kostka D."/>
            <person name="Lara M."/>
            <person name="Martins A.L."/>
            <person name="Massingham T."/>
            <person name="Moltke I."/>
            <person name="Raney B.J."/>
            <person name="Rasmussen M.D."/>
            <person name="Robinson J."/>
            <person name="Stark A."/>
            <person name="Vilella A.J."/>
            <person name="Wen J."/>
            <person name="Xie X."/>
            <person name="Zody M.C."/>
            <person name="Baldwin J."/>
            <person name="Bloom T."/>
            <person name="Chin C.W."/>
            <person name="Heiman D."/>
            <person name="Nicol R."/>
            <person name="Nusbaum C."/>
            <person name="Young S."/>
            <person name="Wilkinson J."/>
            <person name="Worley K.C."/>
            <person name="Kovar C.L."/>
            <person name="Muzny D.M."/>
            <person name="Gibbs R.A."/>
            <person name="Cree A."/>
            <person name="Dihn H.H."/>
            <person name="Fowler G."/>
            <person name="Jhangiani S."/>
            <person name="Joshi V."/>
            <person name="Lee S."/>
            <person name="Lewis L.R."/>
            <person name="Nazareth L.V."/>
            <person name="Okwuonu G."/>
            <person name="Santibanez J."/>
            <person name="Warren W.C."/>
            <person name="Mardis E.R."/>
            <person name="Weinstock G.M."/>
            <person name="Wilson R.K."/>
            <person name="Delehaunty K."/>
            <person name="Dooling D."/>
            <person name="Fronik C."/>
            <person name="Fulton L."/>
            <person name="Fulton B."/>
            <person name="Graves T."/>
            <person name="Minx P."/>
            <person name="Sodergren E."/>
            <person name="Birney E."/>
            <person name="Margulies E.H."/>
            <person name="Herrero J."/>
            <person name="Green E.D."/>
            <person name="Haussler D."/>
            <person name="Siepel A."/>
            <person name="Goldman N."/>
            <person name="Pollard K.S."/>
            <person name="Pedersen J.S."/>
            <person name="Lander E.S."/>
            <person name="Kellis M."/>
        </authorList>
    </citation>
    <scope>NUCLEOTIDE SEQUENCE [LARGE SCALE GENOMIC DNA]</scope>
    <source>
        <strain evidence="16 17">Thorbecke inbred</strain>
    </source>
</reference>
<dbReference type="CDD" id="cd04618">
    <property type="entry name" value="CBS_euAMPK_gamma-like_repeat1"/>
    <property type="match status" value="1"/>
</dbReference>